<dbReference type="EMBL" id="JAVLET010000003">
    <property type="protein sequence ID" value="KAL0471656.1"/>
    <property type="molecule type" value="Genomic_DNA"/>
</dbReference>
<dbReference type="Proteomes" id="UP001451303">
    <property type="component" value="Unassembled WGS sequence"/>
</dbReference>
<name>A0ABR3DG49_NEUIN</name>
<gene>
    <name evidence="1" type="ORF">QR685DRAFT_561383</name>
</gene>
<dbReference type="PROSITE" id="PS51257">
    <property type="entry name" value="PROKAR_LIPOPROTEIN"/>
    <property type="match status" value="1"/>
</dbReference>
<evidence type="ECO:0000313" key="2">
    <source>
        <dbReference type="Proteomes" id="UP001451303"/>
    </source>
</evidence>
<reference evidence="1 2" key="1">
    <citation type="submission" date="2023-09" db="EMBL/GenBank/DDBJ databases">
        <title>Multi-omics analysis of a traditional fermented food reveals byproduct-associated fungal strains for waste-to-food upcycling.</title>
        <authorList>
            <consortium name="Lawrence Berkeley National Laboratory"/>
            <person name="Rekdal V.M."/>
            <person name="Villalobos-Escobedo J.M."/>
            <person name="Rodriguez-Valeron N."/>
            <person name="Garcia M.O."/>
            <person name="Vasquez D.P."/>
            <person name="Damayanti I."/>
            <person name="Sorensen P.M."/>
            <person name="Baidoo E.E."/>
            <person name="De Carvalho A.C."/>
            <person name="Riley R."/>
            <person name="Lipzen A."/>
            <person name="He G."/>
            <person name="Yan M."/>
            <person name="Haridas S."/>
            <person name="Daum C."/>
            <person name="Yoshinaga Y."/>
            <person name="Ng V."/>
            <person name="Grigoriev I.V."/>
            <person name="Munk R."/>
            <person name="Nuraida L."/>
            <person name="Wijaya C.H."/>
            <person name="Morales P.-C."/>
            <person name="Keasling J.D."/>
        </authorList>
    </citation>
    <scope>NUCLEOTIDE SEQUENCE [LARGE SCALE GENOMIC DNA]</scope>
    <source>
        <strain evidence="1 2">FGSC 2613</strain>
    </source>
</reference>
<comment type="caution">
    <text evidence="1">The sequence shown here is derived from an EMBL/GenBank/DDBJ whole genome shotgun (WGS) entry which is preliminary data.</text>
</comment>
<protein>
    <submittedName>
        <fullName evidence="1">Uncharacterized protein</fullName>
    </submittedName>
</protein>
<accession>A0ABR3DG49</accession>
<evidence type="ECO:0000313" key="1">
    <source>
        <dbReference type="EMBL" id="KAL0471656.1"/>
    </source>
</evidence>
<sequence length="95" mass="10344">MPSKVFIGILCSGSSWAHGFSSACGKAVTCKDIYRKDEMLLPDTGIGAVDSPEKTFLDVQGSDLRQHFSDVAMEEDAYWLSNTSMADRVQGYKSG</sequence>
<organism evidence="1 2">
    <name type="scientific">Neurospora intermedia</name>
    <dbReference type="NCBI Taxonomy" id="5142"/>
    <lineage>
        <taxon>Eukaryota</taxon>
        <taxon>Fungi</taxon>
        <taxon>Dikarya</taxon>
        <taxon>Ascomycota</taxon>
        <taxon>Pezizomycotina</taxon>
        <taxon>Sordariomycetes</taxon>
        <taxon>Sordariomycetidae</taxon>
        <taxon>Sordariales</taxon>
        <taxon>Sordariaceae</taxon>
        <taxon>Neurospora</taxon>
    </lineage>
</organism>
<keyword evidence="2" id="KW-1185">Reference proteome</keyword>
<proteinExistence type="predicted"/>